<accession>A0A918C798</accession>
<name>A0A918C798_9DEIO</name>
<organism evidence="1 2">
    <name type="scientific">Deinococcus ruber</name>
    <dbReference type="NCBI Taxonomy" id="1848197"/>
    <lineage>
        <taxon>Bacteria</taxon>
        <taxon>Thermotogati</taxon>
        <taxon>Deinococcota</taxon>
        <taxon>Deinococci</taxon>
        <taxon>Deinococcales</taxon>
        <taxon>Deinococcaceae</taxon>
        <taxon>Deinococcus</taxon>
    </lineage>
</organism>
<dbReference type="Proteomes" id="UP000603865">
    <property type="component" value="Unassembled WGS sequence"/>
</dbReference>
<reference evidence="1" key="1">
    <citation type="journal article" date="2014" name="Int. J. Syst. Evol. Microbiol.">
        <title>Complete genome sequence of Corynebacterium casei LMG S-19264T (=DSM 44701T), isolated from a smear-ripened cheese.</title>
        <authorList>
            <consortium name="US DOE Joint Genome Institute (JGI-PGF)"/>
            <person name="Walter F."/>
            <person name="Albersmeier A."/>
            <person name="Kalinowski J."/>
            <person name="Ruckert C."/>
        </authorList>
    </citation>
    <scope>NUCLEOTIDE SEQUENCE</scope>
    <source>
        <strain evidence="1">JCM 31311</strain>
    </source>
</reference>
<evidence type="ECO:0000313" key="1">
    <source>
        <dbReference type="EMBL" id="GGR10183.1"/>
    </source>
</evidence>
<gene>
    <name evidence="1" type="ORF">GCM10008957_23750</name>
</gene>
<dbReference type="AlphaFoldDB" id="A0A918C798"/>
<keyword evidence="2" id="KW-1185">Reference proteome</keyword>
<sequence>MMTTRPLGFKVAVAPSEANWHNASGEYDQHKQMWIGSSDVQAQYGDPPSYGGGGTTIFIYCGNQFDTAQMDTQT</sequence>
<dbReference type="EMBL" id="BMQL01000011">
    <property type="protein sequence ID" value="GGR10183.1"/>
    <property type="molecule type" value="Genomic_DNA"/>
</dbReference>
<comment type="caution">
    <text evidence="1">The sequence shown here is derived from an EMBL/GenBank/DDBJ whole genome shotgun (WGS) entry which is preliminary data.</text>
</comment>
<reference evidence="1" key="2">
    <citation type="submission" date="2020-09" db="EMBL/GenBank/DDBJ databases">
        <authorList>
            <person name="Sun Q."/>
            <person name="Ohkuma M."/>
        </authorList>
    </citation>
    <scope>NUCLEOTIDE SEQUENCE</scope>
    <source>
        <strain evidence="1">JCM 31311</strain>
    </source>
</reference>
<protein>
    <submittedName>
        <fullName evidence="1">Uncharacterized protein</fullName>
    </submittedName>
</protein>
<evidence type="ECO:0000313" key="2">
    <source>
        <dbReference type="Proteomes" id="UP000603865"/>
    </source>
</evidence>
<proteinExistence type="predicted"/>